<protein>
    <submittedName>
        <fullName evidence="1">16148_t:CDS:1</fullName>
    </submittedName>
</protein>
<dbReference type="EMBL" id="CAJVPU010008708">
    <property type="protein sequence ID" value="CAG8586961.1"/>
    <property type="molecule type" value="Genomic_DNA"/>
</dbReference>
<sequence>RTPGMLPVIPLDTLLLSTKLGRLSPNAWSGYQHPKNSSSPSHGQYFPKQST</sequence>
<evidence type="ECO:0000313" key="1">
    <source>
        <dbReference type="EMBL" id="CAG8586961.1"/>
    </source>
</evidence>
<feature type="non-terminal residue" evidence="1">
    <location>
        <position position="1"/>
    </location>
</feature>
<reference evidence="1" key="1">
    <citation type="submission" date="2021-06" db="EMBL/GenBank/DDBJ databases">
        <authorList>
            <person name="Kallberg Y."/>
            <person name="Tangrot J."/>
            <person name="Rosling A."/>
        </authorList>
    </citation>
    <scope>NUCLEOTIDE SEQUENCE</scope>
    <source>
        <strain evidence="1">IL203A</strain>
    </source>
</reference>
<comment type="caution">
    <text evidence="1">The sequence shown here is derived from an EMBL/GenBank/DDBJ whole genome shotgun (WGS) entry which is preliminary data.</text>
</comment>
<keyword evidence="2" id="KW-1185">Reference proteome</keyword>
<accession>A0ACA9MHH0</accession>
<evidence type="ECO:0000313" key="2">
    <source>
        <dbReference type="Proteomes" id="UP000789702"/>
    </source>
</evidence>
<dbReference type="Proteomes" id="UP000789702">
    <property type="component" value="Unassembled WGS sequence"/>
</dbReference>
<organism evidence="1 2">
    <name type="scientific">Dentiscutata heterogama</name>
    <dbReference type="NCBI Taxonomy" id="1316150"/>
    <lineage>
        <taxon>Eukaryota</taxon>
        <taxon>Fungi</taxon>
        <taxon>Fungi incertae sedis</taxon>
        <taxon>Mucoromycota</taxon>
        <taxon>Glomeromycotina</taxon>
        <taxon>Glomeromycetes</taxon>
        <taxon>Diversisporales</taxon>
        <taxon>Gigasporaceae</taxon>
        <taxon>Dentiscutata</taxon>
    </lineage>
</organism>
<name>A0ACA9MHH0_9GLOM</name>
<gene>
    <name evidence="1" type="ORF">DHETER_LOCUS6705</name>
</gene>
<proteinExistence type="predicted"/>